<comment type="similarity">
    <text evidence="4">Belongs to the pseudouridine synthase RluA family.</text>
</comment>
<organism evidence="12 13">
    <name type="scientific">Knipowitschia caucasica</name>
    <name type="common">Caucasian dwarf goby</name>
    <name type="synonym">Pomatoschistus caucasicus</name>
    <dbReference type="NCBI Taxonomy" id="637954"/>
    <lineage>
        <taxon>Eukaryota</taxon>
        <taxon>Metazoa</taxon>
        <taxon>Chordata</taxon>
        <taxon>Craniata</taxon>
        <taxon>Vertebrata</taxon>
        <taxon>Euteleostomi</taxon>
        <taxon>Actinopterygii</taxon>
        <taxon>Neopterygii</taxon>
        <taxon>Teleostei</taxon>
        <taxon>Neoteleostei</taxon>
        <taxon>Acanthomorphata</taxon>
        <taxon>Gobiaria</taxon>
        <taxon>Gobiiformes</taxon>
        <taxon>Gobioidei</taxon>
        <taxon>Gobiidae</taxon>
        <taxon>Gobiinae</taxon>
        <taxon>Knipowitschia</taxon>
    </lineage>
</organism>
<comment type="catalytic activity">
    <reaction evidence="1">
        <text>a uridine in mRNA = a pseudouridine in mRNA</text>
        <dbReference type="Rhea" id="RHEA:56644"/>
        <dbReference type="Rhea" id="RHEA-COMP:14658"/>
        <dbReference type="Rhea" id="RHEA-COMP:14659"/>
        <dbReference type="ChEBI" id="CHEBI:65314"/>
        <dbReference type="ChEBI" id="CHEBI:65315"/>
    </reaction>
</comment>
<evidence type="ECO:0000256" key="4">
    <source>
        <dbReference type="ARBA" id="ARBA00010876"/>
    </source>
</evidence>
<evidence type="ECO:0000256" key="8">
    <source>
        <dbReference type="ARBA" id="ARBA00036943"/>
    </source>
</evidence>
<name>A0AAV2M7R9_KNICA</name>
<evidence type="ECO:0000313" key="12">
    <source>
        <dbReference type="EMBL" id="CAL1609306.1"/>
    </source>
</evidence>
<accession>A0AAV2M7R9</accession>
<dbReference type="PANTHER" id="PTHR21600:SF83">
    <property type="entry name" value="PSEUDOURIDYLATE SYNTHASE RPUSD4, MITOCHONDRIAL"/>
    <property type="match status" value="1"/>
</dbReference>
<reference evidence="12 13" key="1">
    <citation type="submission" date="2024-04" db="EMBL/GenBank/DDBJ databases">
        <authorList>
            <person name="Waldvogel A.-M."/>
            <person name="Schoenle A."/>
        </authorList>
    </citation>
    <scope>NUCLEOTIDE SEQUENCE [LARGE SCALE GENOMIC DNA]</scope>
</reference>
<comment type="catalytic activity">
    <reaction evidence="2">
        <text>uridine in 5S rRNA = pseudouridine in 5S rRNA</text>
        <dbReference type="Rhea" id="RHEA:47036"/>
        <dbReference type="Rhea" id="RHEA-COMP:11730"/>
        <dbReference type="Rhea" id="RHEA-COMP:11731"/>
        <dbReference type="ChEBI" id="CHEBI:65314"/>
        <dbReference type="ChEBI" id="CHEBI:65315"/>
    </reaction>
</comment>
<keyword evidence="13" id="KW-1185">Reference proteome</keyword>
<dbReference type="Gene3D" id="3.30.2350.10">
    <property type="entry name" value="Pseudouridine synthase"/>
    <property type="match status" value="1"/>
</dbReference>
<dbReference type="Pfam" id="PF00849">
    <property type="entry name" value="PseudoU_synth_2"/>
    <property type="match status" value="1"/>
</dbReference>
<evidence type="ECO:0000256" key="9">
    <source>
        <dbReference type="ARBA" id="ARBA00039953"/>
    </source>
</evidence>
<evidence type="ECO:0000256" key="2">
    <source>
        <dbReference type="ARBA" id="ARBA00001896"/>
    </source>
</evidence>
<dbReference type="GO" id="GO:0009982">
    <property type="term" value="F:pseudouridine synthase activity"/>
    <property type="evidence" value="ECO:0007669"/>
    <property type="project" value="InterPro"/>
</dbReference>
<evidence type="ECO:0000256" key="3">
    <source>
        <dbReference type="ARBA" id="ARBA00004173"/>
    </source>
</evidence>
<gene>
    <name evidence="12" type="ORF">KC01_LOCUS36080</name>
</gene>
<evidence type="ECO:0000256" key="7">
    <source>
        <dbReference type="ARBA" id="ARBA00023235"/>
    </source>
</evidence>
<evidence type="ECO:0000259" key="11">
    <source>
        <dbReference type="Pfam" id="PF00849"/>
    </source>
</evidence>
<dbReference type="FunFam" id="3.30.2350.10:FF:000015">
    <property type="entry name" value="Mitochondrial RNA pseudouridine synthase RPUSD4"/>
    <property type="match status" value="1"/>
</dbReference>
<keyword evidence="6" id="KW-0496">Mitochondrion</keyword>
<evidence type="ECO:0000256" key="6">
    <source>
        <dbReference type="ARBA" id="ARBA00023128"/>
    </source>
</evidence>
<keyword evidence="7" id="KW-0413">Isomerase</keyword>
<evidence type="ECO:0000313" key="13">
    <source>
        <dbReference type="Proteomes" id="UP001497482"/>
    </source>
</evidence>
<dbReference type="GO" id="GO:0001522">
    <property type="term" value="P:pseudouridine synthesis"/>
    <property type="evidence" value="ECO:0007669"/>
    <property type="project" value="InterPro"/>
</dbReference>
<protein>
    <recommendedName>
        <fullName evidence="9">Pseudouridylate synthase RPUSD4, mitochondrial</fullName>
    </recommendedName>
    <alternativeName>
        <fullName evidence="10">RNA pseudouridylate synthase domain-containing protein 4</fullName>
    </alternativeName>
</protein>
<sequence length="377" mass="42516">MTKCARVCCARQRKKAVFNKNNHPQVYSGKLWAVRAQSTAVKQDTDSREKPPLRAVDLAQKVQREKRKTLQQSEQSPVSALQQRVTELRSLTKQLQKVHPNVLAKHLHRGVLYQDKHLVVINKPYGITVQDDAATSAISIASVLPVLSKMIDGSKVKTDSVLLPCLGLEKEVTGTVLLARSVKAADYISALHKNNQVIRKYWAVIVGVPVPSEGVIDIPIIEREVTGDRPHYKMSLSPLFRMNDGGDGLTKMRAHRHAQPAVTKYKVLDSSSGCSLVELEPLTDVKHQLRVHMAFALACPILGDHKYSHWIKLAPQKLPERLLKSLKLEQSKIRNLPLHLHARELKVRQTAEIFLTCFLPKYFFQTLSLLHLTFKDE</sequence>
<comment type="subcellular location">
    <subcellularLocation>
        <location evidence="3">Mitochondrion</location>
    </subcellularLocation>
</comment>
<comment type="catalytic activity">
    <reaction evidence="8">
        <text>a uridine in tRNA = a pseudouridine in tRNA</text>
        <dbReference type="Rhea" id="RHEA:54572"/>
        <dbReference type="Rhea" id="RHEA-COMP:13339"/>
        <dbReference type="Rhea" id="RHEA-COMP:13934"/>
        <dbReference type="ChEBI" id="CHEBI:65314"/>
        <dbReference type="ChEBI" id="CHEBI:65315"/>
    </reaction>
</comment>
<dbReference type="AlphaFoldDB" id="A0AAV2M7R9"/>
<dbReference type="GO" id="GO:0003723">
    <property type="term" value="F:RNA binding"/>
    <property type="evidence" value="ECO:0007669"/>
    <property type="project" value="InterPro"/>
</dbReference>
<evidence type="ECO:0000256" key="5">
    <source>
        <dbReference type="ARBA" id="ARBA00022946"/>
    </source>
</evidence>
<evidence type="ECO:0000256" key="1">
    <source>
        <dbReference type="ARBA" id="ARBA00001166"/>
    </source>
</evidence>
<keyword evidence="5" id="KW-0809">Transit peptide</keyword>
<dbReference type="InterPro" id="IPR006145">
    <property type="entry name" value="PsdUridine_synth_RsuA/RluA"/>
</dbReference>
<dbReference type="Proteomes" id="UP001497482">
    <property type="component" value="Chromosome 6"/>
</dbReference>
<dbReference type="EMBL" id="OZ035828">
    <property type="protein sequence ID" value="CAL1609306.1"/>
    <property type="molecule type" value="Genomic_DNA"/>
</dbReference>
<evidence type="ECO:0000256" key="10">
    <source>
        <dbReference type="ARBA" id="ARBA00041563"/>
    </source>
</evidence>
<dbReference type="PANTHER" id="PTHR21600">
    <property type="entry name" value="MITOCHONDRIAL RNA PSEUDOURIDINE SYNTHASE"/>
    <property type="match status" value="1"/>
</dbReference>
<dbReference type="InterPro" id="IPR050188">
    <property type="entry name" value="RluA_PseudoU_synthase"/>
</dbReference>
<dbReference type="GO" id="GO:0005739">
    <property type="term" value="C:mitochondrion"/>
    <property type="evidence" value="ECO:0007669"/>
    <property type="project" value="UniProtKB-SubCell"/>
</dbReference>
<dbReference type="SUPFAM" id="SSF55120">
    <property type="entry name" value="Pseudouridine synthase"/>
    <property type="match status" value="1"/>
</dbReference>
<dbReference type="InterPro" id="IPR020103">
    <property type="entry name" value="PsdUridine_synth_cat_dom_sf"/>
</dbReference>
<dbReference type="CDD" id="cd02869">
    <property type="entry name" value="PseudoU_synth_RluA_like"/>
    <property type="match status" value="1"/>
</dbReference>
<feature type="domain" description="Pseudouridine synthase RsuA/RluA-like" evidence="11">
    <location>
        <begin position="117"/>
        <end position="294"/>
    </location>
</feature>
<proteinExistence type="inferred from homology"/>